<feature type="active site" description="Nucleophile" evidence="10 11">
    <location>
        <position position="308"/>
    </location>
</feature>
<dbReference type="InterPro" id="IPR004193">
    <property type="entry name" value="Glyco_hydro_13_N"/>
</dbReference>
<evidence type="ECO:0000256" key="1">
    <source>
        <dbReference type="ARBA" id="ARBA00000826"/>
    </source>
</evidence>
<comment type="caution">
    <text evidence="14">The sequence shown here is derived from an EMBL/GenBank/DDBJ whole genome shotgun (WGS) entry which is preliminary data.</text>
</comment>
<dbReference type="Pfam" id="PF02806">
    <property type="entry name" value="Alpha-amylase_C"/>
    <property type="match status" value="1"/>
</dbReference>
<evidence type="ECO:0000256" key="10">
    <source>
        <dbReference type="HAMAP-Rule" id="MF_00685"/>
    </source>
</evidence>
<comment type="similarity">
    <text evidence="4 10">Belongs to the glycosyl hydrolase 13 family. GlgB subfamily.</text>
</comment>
<comment type="subunit">
    <text evidence="10">Monomer.</text>
</comment>
<dbReference type="GO" id="GO:0005829">
    <property type="term" value="C:cytosol"/>
    <property type="evidence" value="ECO:0007669"/>
    <property type="project" value="TreeGrafter"/>
</dbReference>
<dbReference type="PANTHER" id="PTHR43651:SF3">
    <property type="entry name" value="1,4-ALPHA-GLUCAN-BRANCHING ENZYME"/>
    <property type="match status" value="1"/>
</dbReference>
<dbReference type="SUPFAM" id="SSF81296">
    <property type="entry name" value="E set domains"/>
    <property type="match status" value="1"/>
</dbReference>
<keyword evidence="8 10" id="KW-0320">Glycogen biosynthesis</keyword>
<comment type="catalytic activity">
    <reaction evidence="1 10">
        <text>Transfers a segment of a (1-&gt;4)-alpha-D-glucan chain to a primary hydroxy group in a similar glucan chain.</text>
        <dbReference type="EC" id="2.4.1.18"/>
    </reaction>
</comment>
<dbReference type="FunFam" id="2.60.40.1180:FF:000002">
    <property type="entry name" value="1,4-alpha-glucan branching enzyme GlgB"/>
    <property type="match status" value="1"/>
</dbReference>
<dbReference type="GO" id="GO:0004553">
    <property type="term" value="F:hydrolase activity, hydrolyzing O-glycosyl compounds"/>
    <property type="evidence" value="ECO:0007669"/>
    <property type="project" value="InterPro"/>
</dbReference>
<evidence type="ECO:0000256" key="11">
    <source>
        <dbReference type="PIRSR" id="PIRSR000463-1"/>
    </source>
</evidence>
<name>A0A0D6Z7C0_9BACI</name>
<dbReference type="UniPathway" id="UPA00164"/>
<evidence type="ECO:0000256" key="6">
    <source>
        <dbReference type="ARBA" id="ARBA00022676"/>
    </source>
</evidence>
<evidence type="ECO:0000256" key="4">
    <source>
        <dbReference type="ARBA" id="ARBA00009000"/>
    </source>
</evidence>
<evidence type="ECO:0000256" key="9">
    <source>
        <dbReference type="ARBA" id="ARBA00023277"/>
    </source>
</evidence>
<keyword evidence="9 10" id="KW-0119">Carbohydrate metabolism</keyword>
<keyword evidence="15" id="KW-1185">Reference proteome</keyword>
<evidence type="ECO:0000259" key="13">
    <source>
        <dbReference type="SMART" id="SM00642"/>
    </source>
</evidence>
<dbReference type="Pfam" id="PF00128">
    <property type="entry name" value="Alpha-amylase"/>
    <property type="match status" value="2"/>
</dbReference>
<dbReference type="CDD" id="cd11322">
    <property type="entry name" value="AmyAc_Glg_BE"/>
    <property type="match status" value="1"/>
</dbReference>
<sequence>MVIYPTEFELHLFHEGNLYQSYKLFGAHVMKRGPETYTRFCVWAPNASEVRLVGDFNHWNGENDQLNKVNLEGVWQLAVEGDLTGAIYKYEILTADGEKKLKADPFAFFSEVRPNTASVVYSLDGYQWGDQKWLQKRERQSTLEMPMFIYELHAGSWKKQTDGSYLTYRELADELIPYILSHGYTHIELLPLTEHPLDMSWGYQSTGYFSVTSRYGTPHDFMYFVDLCHQNGIGVILDWIPGHFCKDAHGLYKFDGGYTFEYERENDRENMVWGTANFDLGKTEVQSFLISSALFWLEKYHIDGFRVDAVANIIYWPNSIQTANQFGVEFLKKLNKAVRDFEPGALMIAEDSTDWPQVTAPVEYGGLGFTYKWNMGWMNDTLKYMEEESHNRKYIHDRITFSLHYAFSENFILPFSHDEVVHGKRSLLDKMPGDYWQKFAQLRLLLGFMVAHPGKKLTFMGTEFGQFAEWKDKEQLDWNLFEYDLHEKVNVYTKELIKLYKRSKPFYEIDQSHDGFEWIDADNRDQSVFSFIRKGQNPDEVLLVVCNFTERVYTDYRIGVPKSGEYREILNSDAAAFGGSGVINKKVLKAKEIAFHGRPFSIEMSISPFGVSVLRPVIKRKGRTIHAKEEVRGNAVGRRKRKPSSFTDEEPS</sequence>
<dbReference type="InterPro" id="IPR006048">
    <property type="entry name" value="A-amylase/branching_C"/>
</dbReference>
<evidence type="ECO:0000256" key="7">
    <source>
        <dbReference type="ARBA" id="ARBA00022679"/>
    </source>
</evidence>
<dbReference type="OrthoDB" id="9800174at2"/>
<evidence type="ECO:0000256" key="5">
    <source>
        <dbReference type="ARBA" id="ARBA00022600"/>
    </source>
</evidence>
<dbReference type="EC" id="2.4.1.18" evidence="10"/>
<keyword evidence="7 10" id="KW-0808">Transferase</keyword>
<dbReference type="NCBIfam" id="TIGR01515">
    <property type="entry name" value="branching_enzym"/>
    <property type="match status" value="1"/>
</dbReference>
<dbReference type="Gene3D" id="2.60.40.1180">
    <property type="entry name" value="Golgi alpha-mannosidase II"/>
    <property type="match status" value="1"/>
</dbReference>
<evidence type="ECO:0000256" key="8">
    <source>
        <dbReference type="ARBA" id="ARBA00023056"/>
    </source>
</evidence>
<dbReference type="GO" id="GO:0003844">
    <property type="term" value="F:1,4-alpha-glucan branching enzyme activity"/>
    <property type="evidence" value="ECO:0007669"/>
    <property type="project" value="UniProtKB-UniRule"/>
</dbReference>
<gene>
    <name evidence="10" type="primary">glgB</name>
    <name evidence="14" type="ORF">UB32_16520</name>
</gene>
<dbReference type="SUPFAM" id="SSF51011">
    <property type="entry name" value="Glycosyl hydrolase domain"/>
    <property type="match status" value="1"/>
</dbReference>
<dbReference type="Proteomes" id="UP000032512">
    <property type="component" value="Unassembled WGS sequence"/>
</dbReference>
<dbReference type="InterPro" id="IPR037439">
    <property type="entry name" value="Branching_enzy"/>
</dbReference>
<dbReference type="InterPro" id="IPR044143">
    <property type="entry name" value="GlgB_N_E_set_prok"/>
</dbReference>
<evidence type="ECO:0000256" key="2">
    <source>
        <dbReference type="ARBA" id="ARBA00002953"/>
    </source>
</evidence>
<dbReference type="PANTHER" id="PTHR43651">
    <property type="entry name" value="1,4-ALPHA-GLUCAN-BRANCHING ENZYME"/>
    <property type="match status" value="1"/>
</dbReference>
<feature type="active site" description="Proton donor" evidence="10 11">
    <location>
        <position position="350"/>
    </location>
</feature>
<dbReference type="HAMAP" id="MF_00685">
    <property type="entry name" value="GlgB"/>
    <property type="match status" value="1"/>
</dbReference>
<dbReference type="SMART" id="SM00642">
    <property type="entry name" value="Aamy"/>
    <property type="match status" value="1"/>
</dbReference>
<dbReference type="InterPro" id="IPR014756">
    <property type="entry name" value="Ig_E-set"/>
</dbReference>
<dbReference type="NCBIfam" id="NF008967">
    <property type="entry name" value="PRK12313.1"/>
    <property type="match status" value="1"/>
</dbReference>
<accession>A0A0D6Z7C0</accession>
<dbReference type="Pfam" id="PF02922">
    <property type="entry name" value="CBM_48"/>
    <property type="match status" value="1"/>
</dbReference>
<dbReference type="NCBIfam" id="NF003811">
    <property type="entry name" value="PRK05402.1"/>
    <property type="match status" value="1"/>
</dbReference>
<organism evidence="14 15">
    <name type="scientific">Mesobacillus subterraneus</name>
    <dbReference type="NCBI Taxonomy" id="285983"/>
    <lineage>
        <taxon>Bacteria</taxon>
        <taxon>Bacillati</taxon>
        <taxon>Bacillota</taxon>
        <taxon>Bacilli</taxon>
        <taxon>Bacillales</taxon>
        <taxon>Bacillaceae</taxon>
        <taxon>Mesobacillus</taxon>
    </lineage>
</organism>
<dbReference type="SUPFAM" id="SSF51445">
    <property type="entry name" value="(Trans)glycosidases"/>
    <property type="match status" value="1"/>
</dbReference>
<proteinExistence type="inferred from homology"/>
<dbReference type="InterPro" id="IPR006407">
    <property type="entry name" value="GlgB"/>
</dbReference>
<evidence type="ECO:0000256" key="3">
    <source>
        <dbReference type="ARBA" id="ARBA00004964"/>
    </source>
</evidence>
<feature type="domain" description="Glycosyl hydrolase family 13 catalytic" evidence="13">
    <location>
        <begin position="151"/>
        <end position="488"/>
    </location>
</feature>
<protein>
    <recommendedName>
        <fullName evidence="10">1,4-alpha-glucan branching enzyme GlgB</fullName>
        <ecNumber evidence="10">2.4.1.18</ecNumber>
    </recommendedName>
    <alternativeName>
        <fullName evidence="10">1,4-alpha-D-glucan:1,4-alpha-D-glucan 6-glucosyl-transferase</fullName>
    </alternativeName>
    <alternativeName>
        <fullName evidence="10">Alpha-(1-&gt;4)-glucan branching enzyme</fullName>
    </alternativeName>
    <alternativeName>
        <fullName evidence="10">Glycogen branching enzyme</fullName>
        <shortName evidence="10">BE</shortName>
    </alternativeName>
</protein>
<dbReference type="PATRIC" id="fig|285983.3.peg.2487"/>
<evidence type="ECO:0000256" key="12">
    <source>
        <dbReference type="SAM" id="MobiDB-lite"/>
    </source>
</evidence>
<dbReference type="FunFam" id="3.20.20.80:FF:000003">
    <property type="entry name" value="1,4-alpha-glucan branching enzyme GlgB"/>
    <property type="match status" value="1"/>
</dbReference>
<dbReference type="Gene3D" id="2.60.40.10">
    <property type="entry name" value="Immunoglobulins"/>
    <property type="match status" value="1"/>
</dbReference>
<dbReference type="InterPro" id="IPR013783">
    <property type="entry name" value="Ig-like_fold"/>
</dbReference>
<dbReference type="Gene3D" id="3.20.20.80">
    <property type="entry name" value="Glycosidases"/>
    <property type="match status" value="1"/>
</dbReference>
<dbReference type="AlphaFoldDB" id="A0A0D6Z7C0"/>
<dbReference type="InterPro" id="IPR013780">
    <property type="entry name" value="Glyco_hydro_b"/>
</dbReference>
<dbReference type="EMBL" id="JXIQ01000149">
    <property type="protein sequence ID" value="KIY20916.1"/>
    <property type="molecule type" value="Genomic_DNA"/>
</dbReference>
<keyword evidence="6 10" id="KW-0328">Glycosyltransferase</keyword>
<dbReference type="PIRSF" id="PIRSF000463">
    <property type="entry name" value="GlgB"/>
    <property type="match status" value="1"/>
</dbReference>
<comment type="pathway">
    <text evidence="3 10">Glycan biosynthesis; glycogen biosynthesis.</text>
</comment>
<dbReference type="GO" id="GO:0005978">
    <property type="term" value="P:glycogen biosynthetic process"/>
    <property type="evidence" value="ECO:0007669"/>
    <property type="project" value="UniProtKB-UniRule"/>
</dbReference>
<reference evidence="14 15" key="1">
    <citation type="submission" date="2015-01" db="EMBL/GenBank/DDBJ databases">
        <title>Draft genome sequences of the supercritical CO2 tolerant bacteria Bacillus subterraneus MITOT1 and Bacillus cereus MIT0214.</title>
        <authorList>
            <person name="Peet K.C."/>
            <person name="Thompson J.R."/>
        </authorList>
    </citation>
    <scope>NUCLEOTIDE SEQUENCE [LARGE SCALE GENOMIC DNA]</scope>
    <source>
        <strain evidence="14 15">MITOT1</strain>
    </source>
</reference>
<dbReference type="GO" id="GO:0043169">
    <property type="term" value="F:cation binding"/>
    <property type="evidence" value="ECO:0007669"/>
    <property type="project" value="InterPro"/>
</dbReference>
<dbReference type="InterPro" id="IPR006047">
    <property type="entry name" value="GH13_cat_dom"/>
</dbReference>
<feature type="region of interest" description="Disordered" evidence="12">
    <location>
        <begin position="630"/>
        <end position="652"/>
    </location>
</feature>
<dbReference type="InterPro" id="IPR017853">
    <property type="entry name" value="GH"/>
</dbReference>
<keyword evidence="5 10" id="KW-0321">Glycogen metabolism</keyword>
<comment type="function">
    <text evidence="2 10">Catalyzes the formation of the alpha-1,6-glucosidic linkages in glycogen by scission of a 1,4-alpha-linked oligosaccharide from growing alpha-1,4-glucan chains and the subsequent attachment of the oligosaccharide to the alpha-1,6 position.</text>
</comment>
<dbReference type="CDD" id="cd02855">
    <property type="entry name" value="E_set_GBE_prok_N"/>
    <property type="match status" value="1"/>
</dbReference>
<evidence type="ECO:0000313" key="15">
    <source>
        <dbReference type="Proteomes" id="UP000032512"/>
    </source>
</evidence>
<dbReference type="RefSeq" id="WP_044395752.1">
    <property type="nucleotide sequence ID" value="NZ_JXIQ01000149.1"/>
</dbReference>
<evidence type="ECO:0000313" key="14">
    <source>
        <dbReference type="EMBL" id="KIY20916.1"/>
    </source>
</evidence>